<feature type="transmembrane region" description="Helical" evidence="1">
    <location>
        <begin position="192"/>
        <end position="213"/>
    </location>
</feature>
<reference evidence="2" key="2">
    <citation type="journal article" date="2021" name="Microbiome">
        <title>Successional dynamics and alternative stable states in a saline activated sludge microbial community over 9 years.</title>
        <authorList>
            <person name="Wang Y."/>
            <person name="Ye J."/>
            <person name="Ju F."/>
            <person name="Liu L."/>
            <person name="Boyd J.A."/>
            <person name="Deng Y."/>
            <person name="Parks D.H."/>
            <person name="Jiang X."/>
            <person name="Yin X."/>
            <person name="Woodcroft B.J."/>
            <person name="Tyson G.W."/>
            <person name="Hugenholtz P."/>
            <person name="Polz M.F."/>
            <person name="Zhang T."/>
        </authorList>
    </citation>
    <scope>NUCLEOTIDE SEQUENCE</scope>
    <source>
        <strain evidence="2">HKST-UBA17</strain>
    </source>
</reference>
<protein>
    <recommendedName>
        <fullName evidence="4">ABC transporter permease</fullName>
    </recommendedName>
</protein>
<name>A0A955KXT0_9BACT</name>
<keyword evidence="1" id="KW-0812">Transmembrane</keyword>
<evidence type="ECO:0000313" key="2">
    <source>
        <dbReference type="EMBL" id="MCA9376430.1"/>
    </source>
</evidence>
<organism evidence="2 3">
    <name type="scientific">Candidatus Dojkabacteria bacterium</name>
    <dbReference type="NCBI Taxonomy" id="2099670"/>
    <lineage>
        <taxon>Bacteria</taxon>
        <taxon>Candidatus Dojkabacteria</taxon>
    </lineage>
</organism>
<evidence type="ECO:0000256" key="1">
    <source>
        <dbReference type="SAM" id="Phobius"/>
    </source>
</evidence>
<dbReference type="Proteomes" id="UP000741282">
    <property type="component" value="Unassembled WGS sequence"/>
</dbReference>
<evidence type="ECO:0008006" key="4">
    <source>
        <dbReference type="Google" id="ProtNLM"/>
    </source>
</evidence>
<keyword evidence="1" id="KW-0472">Membrane</keyword>
<keyword evidence="1" id="KW-1133">Transmembrane helix</keyword>
<feature type="transmembrane region" description="Helical" evidence="1">
    <location>
        <begin position="80"/>
        <end position="101"/>
    </location>
</feature>
<dbReference type="AlphaFoldDB" id="A0A955KXT0"/>
<comment type="caution">
    <text evidence="2">The sequence shown here is derived from an EMBL/GenBank/DDBJ whole genome shotgun (WGS) entry which is preliminary data.</text>
</comment>
<accession>A0A955KXT0</accession>
<gene>
    <name evidence="2" type="ORF">KC685_00740</name>
</gene>
<feature type="transmembrane region" description="Helical" evidence="1">
    <location>
        <begin position="20"/>
        <end position="40"/>
    </location>
</feature>
<evidence type="ECO:0000313" key="3">
    <source>
        <dbReference type="Proteomes" id="UP000741282"/>
    </source>
</evidence>
<feature type="transmembrane region" description="Helical" evidence="1">
    <location>
        <begin position="122"/>
        <end position="149"/>
    </location>
</feature>
<dbReference type="EMBL" id="JAGQLN010000002">
    <property type="protein sequence ID" value="MCA9376430.1"/>
    <property type="molecule type" value="Genomic_DNA"/>
</dbReference>
<feature type="transmembrane region" description="Helical" evidence="1">
    <location>
        <begin position="161"/>
        <end position="185"/>
    </location>
</feature>
<proteinExistence type="predicted"/>
<reference evidence="2" key="1">
    <citation type="submission" date="2020-04" db="EMBL/GenBank/DDBJ databases">
        <authorList>
            <person name="Zhang T."/>
        </authorList>
    </citation>
    <scope>NUCLEOTIDE SEQUENCE</scope>
    <source>
        <strain evidence="2">HKST-UBA17</strain>
    </source>
</reference>
<feature type="transmembrane region" description="Helical" evidence="1">
    <location>
        <begin position="243"/>
        <end position="263"/>
    </location>
</feature>
<sequence length="271" mass="30079">MRNILTRVKMDILDSKSSMIWCAIAAILITALMVSFFPTFQGLDADLNAYVEAFPPALLEAFGIQDTDYSNFDVFIGSEYFGFFWAVVFMPFIVGWVVKFAKEAFDGSLGITLSYPISRSEVGLGMFISLLIKSIYCALLMVGTIMIAVRFIDADIDISNWFLFMSNVALTFLAVSFFGALVSILTEKPGKVTSILSAFLVGGYFVNVLAKLFEDLDLLKYLSIFYYYGEPTPILKRGELDGFSVAVLVLFSIIMLGVGMLRIQKVNLPKG</sequence>